<evidence type="ECO:0000259" key="5">
    <source>
        <dbReference type="PROSITE" id="PS50113"/>
    </source>
</evidence>
<dbReference type="NCBIfam" id="TIGR00229">
    <property type="entry name" value="sensory_box"/>
    <property type="match status" value="1"/>
</dbReference>
<dbReference type="GO" id="GO:0052621">
    <property type="term" value="F:diguanylate cyclase activity"/>
    <property type="evidence" value="ECO:0007669"/>
    <property type="project" value="UniProtKB-EC"/>
</dbReference>
<dbReference type="InterPro" id="IPR035965">
    <property type="entry name" value="PAS-like_dom_sf"/>
</dbReference>
<feature type="transmembrane region" description="Helical" evidence="3">
    <location>
        <begin position="7"/>
        <end position="28"/>
    </location>
</feature>
<evidence type="ECO:0000256" key="1">
    <source>
        <dbReference type="ARBA" id="ARBA00012528"/>
    </source>
</evidence>
<dbReference type="SMART" id="SM00091">
    <property type="entry name" value="PAS"/>
    <property type="match status" value="1"/>
</dbReference>
<organism evidence="7 8">
    <name type="scientific">Candidatus Brocadia fulgida</name>
    <dbReference type="NCBI Taxonomy" id="380242"/>
    <lineage>
        <taxon>Bacteria</taxon>
        <taxon>Pseudomonadati</taxon>
        <taxon>Planctomycetota</taxon>
        <taxon>Candidatus Brocadiia</taxon>
        <taxon>Candidatus Brocadiales</taxon>
        <taxon>Candidatus Brocadiaceae</taxon>
        <taxon>Candidatus Brocadia</taxon>
    </lineage>
</organism>
<dbReference type="InterPro" id="IPR043128">
    <property type="entry name" value="Rev_trsase/Diguanyl_cyclase"/>
</dbReference>
<dbReference type="PROSITE" id="PS50887">
    <property type="entry name" value="GGDEF"/>
    <property type="match status" value="1"/>
</dbReference>
<comment type="caution">
    <text evidence="7">The sequence shown here is derived from an EMBL/GenBank/DDBJ whole genome shotgun (WGS) entry which is preliminary data.</text>
</comment>
<dbReference type="PROSITE" id="PS50112">
    <property type="entry name" value="PAS"/>
    <property type="match status" value="1"/>
</dbReference>
<dbReference type="GO" id="GO:0043709">
    <property type="term" value="P:cell adhesion involved in single-species biofilm formation"/>
    <property type="evidence" value="ECO:0007669"/>
    <property type="project" value="TreeGrafter"/>
</dbReference>
<feature type="domain" description="PAS" evidence="4">
    <location>
        <begin position="68"/>
        <end position="140"/>
    </location>
</feature>
<feature type="domain" description="PAC" evidence="5">
    <location>
        <begin position="142"/>
        <end position="194"/>
    </location>
</feature>
<dbReference type="InterPro" id="IPR029787">
    <property type="entry name" value="Nucleotide_cyclase"/>
</dbReference>
<dbReference type="InterPro" id="IPR000014">
    <property type="entry name" value="PAS"/>
</dbReference>
<dbReference type="Pfam" id="PF08447">
    <property type="entry name" value="PAS_3"/>
    <property type="match status" value="1"/>
</dbReference>
<dbReference type="InterPro" id="IPR000160">
    <property type="entry name" value="GGDEF_dom"/>
</dbReference>
<evidence type="ECO:0000313" key="7">
    <source>
        <dbReference type="EMBL" id="KKO19214.1"/>
    </source>
</evidence>
<dbReference type="Pfam" id="PF00990">
    <property type="entry name" value="GGDEF"/>
    <property type="match status" value="1"/>
</dbReference>
<dbReference type="GO" id="GO:1902201">
    <property type="term" value="P:negative regulation of bacterial-type flagellum-dependent cell motility"/>
    <property type="evidence" value="ECO:0007669"/>
    <property type="project" value="TreeGrafter"/>
</dbReference>
<keyword evidence="8" id="KW-1185">Reference proteome</keyword>
<evidence type="ECO:0000256" key="2">
    <source>
        <dbReference type="ARBA" id="ARBA00034247"/>
    </source>
</evidence>
<dbReference type="SUPFAM" id="SSF55785">
    <property type="entry name" value="PYP-like sensor domain (PAS domain)"/>
    <property type="match status" value="1"/>
</dbReference>
<evidence type="ECO:0000259" key="6">
    <source>
        <dbReference type="PROSITE" id="PS50887"/>
    </source>
</evidence>
<dbReference type="CDD" id="cd00130">
    <property type="entry name" value="PAS"/>
    <property type="match status" value="1"/>
</dbReference>
<dbReference type="InterPro" id="IPR000700">
    <property type="entry name" value="PAS-assoc_C"/>
</dbReference>
<sequence>MTLKNVIVRYPYCAIGTLIALNCAMVRIFKLNGIIFGLIALAFCCTLQFLVYNEGHRESGKKEPNAFLEGLFYRVMNTVPETVYISLFDGSLKYISDGIEKLAGHKPEDLYKTRNSLLQLIHPDDREKVLELIRKLQSGGDGRIEYRLLKGDGSYTWVSDYLNPIRNEWGNVTHYNGILQNTDEKKIADKDLETLNARVHQLNDIVNHHAVRDSLTNAYNRRYSLVILQNEFNRALDQNKALSCLLMDIDQLEAINSRYGYFMGNRILTEISKCLQKQIRSSDVVSRFGDDEFFIILPEIDDEELKRVTDLLVSAVEKCFVTDDEKNISVHFRITTGSSSLARTTKTITDLIEQASSSLYAAKMAKKTQQKANG</sequence>
<dbReference type="NCBIfam" id="TIGR00254">
    <property type="entry name" value="GGDEF"/>
    <property type="match status" value="1"/>
</dbReference>
<reference evidence="7 8" key="1">
    <citation type="journal article" date="2013" name="BMC Microbiol.">
        <title>Identification of the type II cytochrome c maturation pathway in anammox bacteria by comparative genomics.</title>
        <authorList>
            <person name="Ferousi C."/>
            <person name="Speth D.R."/>
            <person name="Reimann J."/>
            <person name="Op den Camp H.J."/>
            <person name="Allen J.W."/>
            <person name="Keltjens J.T."/>
            <person name="Jetten M.S."/>
        </authorList>
    </citation>
    <scope>NUCLEOTIDE SEQUENCE [LARGE SCALE GENOMIC DNA]</scope>
    <source>
        <strain evidence="7">RU1</strain>
    </source>
</reference>
<dbReference type="SUPFAM" id="SSF55073">
    <property type="entry name" value="Nucleotide cyclase"/>
    <property type="match status" value="1"/>
</dbReference>
<dbReference type="SMART" id="SM00267">
    <property type="entry name" value="GGDEF"/>
    <property type="match status" value="1"/>
</dbReference>
<evidence type="ECO:0000259" key="4">
    <source>
        <dbReference type="PROSITE" id="PS50112"/>
    </source>
</evidence>
<proteinExistence type="predicted"/>
<feature type="transmembrane region" description="Helical" evidence="3">
    <location>
        <begin position="34"/>
        <end position="52"/>
    </location>
</feature>
<keyword evidence="3" id="KW-0812">Transmembrane</keyword>
<accession>A0A0M2UXL6</accession>
<dbReference type="SMART" id="SM00086">
    <property type="entry name" value="PAC"/>
    <property type="match status" value="1"/>
</dbReference>
<dbReference type="Gene3D" id="3.30.450.20">
    <property type="entry name" value="PAS domain"/>
    <property type="match status" value="1"/>
</dbReference>
<dbReference type="InterPro" id="IPR013655">
    <property type="entry name" value="PAS_fold_3"/>
</dbReference>
<dbReference type="EMBL" id="LAQJ01000209">
    <property type="protein sequence ID" value="KKO19214.1"/>
    <property type="molecule type" value="Genomic_DNA"/>
</dbReference>
<dbReference type="PANTHER" id="PTHR45138:SF9">
    <property type="entry name" value="DIGUANYLATE CYCLASE DGCM-RELATED"/>
    <property type="match status" value="1"/>
</dbReference>
<comment type="catalytic activity">
    <reaction evidence="2">
        <text>2 GTP = 3',3'-c-di-GMP + 2 diphosphate</text>
        <dbReference type="Rhea" id="RHEA:24898"/>
        <dbReference type="ChEBI" id="CHEBI:33019"/>
        <dbReference type="ChEBI" id="CHEBI:37565"/>
        <dbReference type="ChEBI" id="CHEBI:58805"/>
        <dbReference type="EC" id="2.7.7.65"/>
    </reaction>
</comment>
<dbReference type="Proteomes" id="UP000034954">
    <property type="component" value="Unassembled WGS sequence"/>
</dbReference>
<name>A0A0M2UXL6_9BACT</name>
<feature type="domain" description="GGDEF" evidence="6">
    <location>
        <begin position="240"/>
        <end position="374"/>
    </location>
</feature>
<dbReference type="EC" id="2.7.7.65" evidence="1"/>
<dbReference type="CDD" id="cd01949">
    <property type="entry name" value="GGDEF"/>
    <property type="match status" value="1"/>
</dbReference>
<dbReference type="GO" id="GO:0005886">
    <property type="term" value="C:plasma membrane"/>
    <property type="evidence" value="ECO:0007669"/>
    <property type="project" value="TreeGrafter"/>
</dbReference>
<protein>
    <recommendedName>
        <fullName evidence="1">diguanylate cyclase</fullName>
        <ecNumber evidence="1">2.7.7.65</ecNumber>
    </recommendedName>
</protein>
<gene>
    <name evidence="7" type="ORF">BROFUL_02092</name>
</gene>
<keyword evidence="3" id="KW-0472">Membrane</keyword>
<keyword evidence="3" id="KW-1133">Transmembrane helix</keyword>
<evidence type="ECO:0000256" key="3">
    <source>
        <dbReference type="SAM" id="Phobius"/>
    </source>
</evidence>
<dbReference type="AlphaFoldDB" id="A0A0M2UXL6"/>
<evidence type="ECO:0000313" key="8">
    <source>
        <dbReference type="Proteomes" id="UP000034954"/>
    </source>
</evidence>
<dbReference type="InterPro" id="IPR001610">
    <property type="entry name" value="PAC"/>
</dbReference>
<dbReference type="InterPro" id="IPR050469">
    <property type="entry name" value="Diguanylate_Cyclase"/>
</dbReference>
<dbReference type="PANTHER" id="PTHR45138">
    <property type="entry name" value="REGULATORY COMPONENTS OF SENSORY TRANSDUCTION SYSTEM"/>
    <property type="match status" value="1"/>
</dbReference>
<dbReference type="Gene3D" id="3.30.70.270">
    <property type="match status" value="1"/>
</dbReference>
<dbReference type="PROSITE" id="PS50113">
    <property type="entry name" value="PAC"/>
    <property type="match status" value="1"/>
</dbReference>